<evidence type="ECO:0000313" key="2">
    <source>
        <dbReference type="EMBL" id="RNA13706.1"/>
    </source>
</evidence>
<dbReference type="AlphaFoldDB" id="A0A3M7QQN7"/>
<dbReference type="OrthoDB" id="10183603at2759"/>
<evidence type="ECO:0000313" key="3">
    <source>
        <dbReference type="Proteomes" id="UP000276133"/>
    </source>
</evidence>
<gene>
    <name evidence="2" type="ORF">BpHYR1_002638</name>
</gene>
<keyword evidence="3" id="KW-1185">Reference proteome</keyword>
<dbReference type="Proteomes" id="UP000276133">
    <property type="component" value="Unassembled WGS sequence"/>
</dbReference>
<comment type="caution">
    <text evidence="2">The sequence shown here is derived from an EMBL/GenBank/DDBJ whole genome shotgun (WGS) entry which is preliminary data.</text>
</comment>
<protein>
    <submittedName>
        <fullName evidence="2">Uncharacterized protein</fullName>
    </submittedName>
</protein>
<accession>A0A3M7QQN7</accession>
<reference evidence="2 3" key="1">
    <citation type="journal article" date="2018" name="Sci. Rep.">
        <title>Genomic signatures of local adaptation to the degree of environmental predictability in rotifers.</title>
        <authorList>
            <person name="Franch-Gras L."/>
            <person name="Hahn C."/>
            <person name="Garcia-Roger E.M."/>
            <person name="Carmona M.J."/>
            <person name="Serra M."/>
            <person name="Gomez A."/>
        </authorList>
    </citation>
    <scope>NUCLEOTIDE SEQUENCE [LARGE SCALE GENOMIC DNA]</scope>
    <source>
        <strain evidence="2">HYR1</strain>
    </source>
</reference>
<name>A0A3M7QQN7_BRAPC</name>
<feature type="region of interest" description="Disordered" evidence="1">
    <location>
        <begin position="44"/>
        <end position="69"/>
    </location>
</feature>
<proteinExistence type="predicted"/>
<sequence length="69" mass="8036">MLSVGGDSNKRKRISKNDRVKAKLKIIKRIKQDEEINLHLRYLEQNRNESDESDSEGEDCNISSDEEET</sequence>
<organism evidence="2 3">
    <name type="scientific">Brachionus plicatilis</name>
    <name type="common">Marine rotifer</name>
    <name type="synonym">Brachionus muelleri</name>
    <dbReference type="NCBI Taxonomy" id="10195"/>
    <lineage>
        <taxon>Eukaryota</taxon>
        <taxon>Metazoa</taxon>
        <taxon>Spiralia</taxon>
        <taxon>Gnathifera</taxon>
        <taxon>Rotifera</taxon>
        <taxon>Eurotatoria</taxon>
        <taxon>Monogononta</taxon>
        <taxon>Pseudotrocha</taxon>
        <taxon>Ploima</taxon>
        <taxon>Brachionidae</taxon>
        <taxon>Brachionus</taxon>
    </lineage>
</organism>
<feature type="compositionally biased region" description="Acidic residues" evidence="1">
    <location>
        <begin position="51"/>
        <end position="69"/>
    </location>
</feature>
<evidence type="ECO:0000256" key="1">
    <source>
        <dbReference type="SAM" id="MobiDB-lite"/>
    </source>
</evidence>
<dbReference type="EMBL" id="REGN01005342">
    <property type="protein sequence ID" value="RNA13706.1"/>
    <property type="molecule type" value="Genomic_DNA"/>
</dbReference>